<evidence type="ECO:0008006" key="4">
    <source>
        <dbReference type="Google" id="ProtNLM"/>
    </source>
</evidence>
<keyword evidence="2" id="KW-0614">Plasmid</keyword>
<geneLocation type="plasmid" evidence="3">
    <name>pnp7-1</name>
</geneLocation>
<keyword evidence="1" id="KW-0732">Signal</keyword>
<dbReference type="InterPro" id="IPR023346">
    <property type="entry name" value="Lysozyme-like_dom_sf"/>
</dbReference>
<protein>
    <recommendedName>
        <fullName evidence="4">Transglycosylase SLT domain-containing protein</fullName>
    </recommendedName>
</protein>
<feature type="chain" id="PRO_5013938034" description="Transglycosylase SLT domain-containing protein" evidence="1">
    <location>
        <begin position="26"/>
        <end position="351"/>
    </location>
</feature>
<name>A0A2D2LX90_FAUOS</name>
<dbReference type="AlphaFoldDB" id="A0A2D2LX90"/>
<organism evidence="2 3">
    <name type="scientific">Faucicola osloensis</name>
    <name type="common">Moraxella osloensis</name>
    <dbReference type="NCBI Taxonomy" id="34062"/>
    <lineage>
        <taxon>Bacteria</taxon>
        <taxon>Pseudomonadati</taxon>
        <taxon>Pseudomonadota</taxon>
        <taxon>Gammaproteobacteria</taxon>
        <taxon>Moraxellales</taxon>
        <taxon>Moraxellaceae</taxon>
        <taxon>Faucicola</taxon>
    </lineage>
</organism>
<accession>A0A2D2LX90</accession>
<dbReference type="SUPFAM" id="SSF53955">
    <property type="entry name" value="Lysozyme-like"/>
    <property type="match status" value="1"/>
</dbReference>
<evidence type="ECO:0000256" key="1">
    <source>
        <dbReference type="SAM" id="SignalP"/>
    </source>
</evidence>
<evidence type="ECO:0000313" key="3">
    <source>
        <dbReference type="Proteomes" id="UP000229340"/>
    </source>
</evidence>
<evidence type="ECO:0000313" key="2">
    <source>
        <dbReference type="EMBL" id="ATR79638.1"/>
    </source>
</evidence>
<dbReference type="Proteomes" id="UP000229340">
    <property type="component" value="Plasmid pNP7-1"/>
</dbReference>
<dbReference type="RefSeq" id="WP_100271007.1">
    <property type="nucleotide sequence ID" value="NZ_CP024444.1"/>
</dbReference>
<gene>
    <name evidence="2" type="ORF">NP7_09720</name>
</gene>
<feature type="signal peptide" evidence="1">
    <location>
        <begin position="1"/>
        <end position="25"/>
    </location>
</feature>
<proteinExistence type="predicted"/>
<dbReference type="EMBL" id="CP024444">
    <property type="protein sequence ID" value="ATR79638.1"/>
    <property type="molecule type" value="Genomic_DNA"/>
</dbReference>
<reference evidence="3" key="1">
    <citation type="submission" date="2017-10" db="EMBL/GenBank/DDBJ databases">
        <title>Complete genome sequence of Moraxella osloensis NP7 isolated from human skin.</title>
        <authorList>
            <person name="Lee K."/>
            <person name="Lim J.Y."/>
            <person name="Hwang I."/>
        </authorList>
    </citation>
    <scope>NUCLEOTIDE SEQUENCE [LARGE SCALE GENOMIC DNA]</scope>
    <source>
        <strain evidence="3">NP7</strain>
        <plasmid evidence="3">pnp7-1</plasmid>
    </source>
</reference>
<sequence>MKNPNVTRNTFATLLVVLANSPAFGGLANMSSQQLASFANQNVAFGNNYANPNVGMQSNNGYVTVTGMPEPQLTPKQLDALRLVNKLGGDPSRRTATGSSYNAVSYTTPARSPSQITISRYYPANGNRASMPINQTLPVNKALQNQQPYVVRPMPQQPPSFTPNKSAATQEPIFRPLSYYQAQLPQPVSPTEDYTVTTIKGSDYPIGKPTLACVAQAAQRQDVPVDVMLAINSIEQGQIGEMPSKRGGGYHMGAFQINTTQMPRLHTDKSTQFDVLNRGCFNAQIAAVLLSDAIHKDTGKYANWDKYAKAAGYHSWNPGPNAVYRQKLINYTQQWRAWLRENNLTQYISDF</sequence>